<dbReference type="PANTHER" id="PTHR14340">
    <property type="entry name" value="MICROFIBRIL-ASSOCIATED GLYCOPROTEIN 3"/>
    <property type="match status" value="1"/>
</dbReference>
<proteinExistence type="predicted"/>
<dbReference type="InterPro" id="IPR003961">
    <property type="entry name" value="FN3_dom"/>
</dbReference>
<feature type="domain" description="Fibronectin type-III" evidence="3">
    <location>
        <begin position="53"/>
        <end position="148"/>
    </location>
</feature>
<dbReference type="Ensembl" id="ENSHHUT00000041940.1">
    <property type="protein sequence ID" value="ENSHHUP00000040376.1"/>
    <property type="gene ID" value="ENSHHUG00000024993.1"/>
</dbReference>
<dbReference type="SUPFAM" id="SSF48726">
    <property type="entry name" value="Immunoglobulin"/>
    <property type="match status" value="1"/>
</dbReference>
<evidence type="ECO:0000313" key="5">
    <source>
        <dbReference type="Proteomes" id="UP000314982"/>
    </source>
</evidence>
<dbReference type="STRING" id="62062.ENSHHUP00000040376"/>
<dbReference type="PROSITE" id="PS50835">
    <property type="entry name" value="IG_LIKE"/>
    <property type="match status" value="1"/>
</dbReference>
<sequence length="265" mass="29623">MSGENILTYQVNDLKLNEEYHFRVKAVNKVGSGPFLELRNPVITMEVKQKPDPPIDVEAHDPTANSITLTWKPPVSDGGCAITGYILESIEKDGDRFQRINPSLVPGFTYVVKDLKEGKEYQFRVRAENAAGVSEPSRSTPLTMIAAPVEKPKVSLHARLQPGLCIRKGEEIRLDAYISGAPYPTVTWLRNNEDIKNVPEKKPVLPILKKKKGGKVEPEEPEVFVTPLHERLSYAVKKGETSIMVRDSIRTDHGRFCIQAENSHG</sequence>
<dbReference type="Gene3D" id="2.60.40.10">
    <property type="entry name" value="Immunoglobulins"/>
    <property type="match status" value="3"/>
</dbReference>
<dbReference type="InterPro" id="IPR036116">
    <property type="entry name" value="FN3_sf"/>
</dbReference>
<dbReference type="CDD" id="cd00063">
    <property type="entry name" value="FN3"/>
    <property type="match status" value="2"/>
</dbReference>
<dbReference type="PROSITE" id="PS50853">
    <property type="entry name" value="FN3"/>
    <property type="match status" value="2"/>
</dbReference>
<dbReference type="PRINTS" id="PR00014">
    <property type="entry name" value="FNTYPEIII"/>
</dbReference>
<dbReference type="InterPro" id="IPR007110">
    <property type="entry name" value="Ig-like_dom"/>
</dbReference>
<evidence type="ECO:0000313" key="4">
    <source>
        <dbReference type="Ensembl" id="ENSHHUP00000040376.1"/>
    </source>
</evidence>
<dbReference type="InterPro" id="IPR036179">
    <property type="entry name" value="Ig-like_dom_sf"/>
</dbReference>
<accession>A0A4W5MN86</accession>
<dbReference type="Proteomes" id="UP000314982">
    <property type="component" value="Unassembled WGS sequence"/>
</dbReference>
<dbReference type="SMART" id="SM00060">
    <property type="entry name" value="FN3"/>
    <property type="match status" value="1"/>
</dbReference>
<protein>
    <recommendedName>
        <fullName evidence="6">Titin</fullName>
    </recommendedName>
</protein>
<dbReference type="InterPro" id="IPR013783">
    <property type="entry name" value="Ig-like_fold"/>
</dbReference>
<feature type="domain" description="Ig-like" evidence="2">
    <location>
        <begin position="152"/>
        <end position="265"/>
    </location>
</feature>
<feature type="domain" description="Fibronectin type-III" evidence="3">
    <location>
        <begin position="1"/>
        <end position="47"/>
    </location>
</feature>
<reference evidence="5" key="1">
    <citation type="submission" date="2018-06" db="EMBL/GenBank/DDBJ databases">
        <title>Genome assembly of Danube salmon.</title>
        <authorList>
            <person name="Macqueen D.J."/>
            <person name="Gundappa M.K."/>
        </authorList>
    </citation>
    <scope>NUCLEOTIDE SEQUENCE [LARGE SCALE GENOMIC DNA]</scope>
</reference>
<reference evidence="4" key="3">
    <citation type="submission" date="2025-09" db="UniProtKB">
        <authorList>
            <consortium name="Ensembl"/>
        </authorList>
    </citation>
    <scope>IDENTIFICATION</scope>
</reference>
<evidence type="ECO:0008006" key="6">
    <source>
        <dbReference type="Google" id="ProtNLM"/>
    </source>
</evidence>
<reference evidence="4" key="2">
    <citation type="submission" date="2025-08" db="UniProtKB">
        <authorList>
            <consortium name="Ensembl"/>
        </authorList>
    </citation>
    <scope>IDENTIFICATION</scope>
</reference>
<evidence type="ECO:0000259" key="2">
    <source>
        <dbReference type="PROSITE" id="PS50835"/>
    </source>
</evidence>
<dbReference type="Pfam" id="PF00041">
    <property type="entry name" value="fn3"/>
    <property type="match status" value="1"/>
</dbReference>
<name>A0A4W5MN86_9TELE</name>
<evidence type="ECO:0000256" key="1">
    <source>
        <dbReference type="ARBA" id="ARBA00023319"/>
    </source>
</evidence>
<organism evidence="4 5">
    <name type="scientific">Hucho hucho</name>
    <name type="common">huchen</name>
    <dbReference type="NCBI Taxonomy" id="62062"/>
    <lineage>
        <taxon>Eukaryota</taxon>
        <taxon>Metazoa</taxon>
        <taxon>Chordata</taxon>
        <taxon>Craniata</taxon>
        <taxon>Vertebrata</taxon>
        <taxon>Euteleostomi</taxon>
        <taxon>Actinopterygii</taxon>
        <taxon>Neopterygii</taxon>
        <taxon>Teleostei</taxon>
        <taxon>Protacanthopterygii</taxon>
        <taxon>Salmoniformes</taxon>
        <taxon>Salmonidae</taxon>
        <taxon>Salmoninae</taxon>
        <taxon>Hucho</taxon>
    </lineage>
</organism>
<dbReference type="FunFam" id="2.60.40.10:FF:000127">
    <property type="entry name" value="titin isoform X1"/>
    <property type="match status" value="1"/>
</dbReference>
<evidence type="ECO:0000259" key="3">
    <source>
        <dbReference type="PROSITE" id="PS50853"/>
    </source>
</evidence>
<dbReference type="AlphaFoldDB" id="A0A4W5MN86"/>
<dbReference type="GeneTree" id="ENSGT01110000267173"/>
<dbReference type="PANTHER" id="PTHR14340:SF9">
    <property type="entry name" value="FIBRONECTIN TYPE-III DOMAIN-CONTAINING PROTEIN"/>
    <property type="match status" value="1"/>
</dbReference>
<keyword evidence="1" id="KW-0393">Immunoglobulin domain</keyword>
<keyword evidence="5" id="KW-1185">Reference proteome</keyword>
<dbReference type="SUPFAM" id="SSF49265">
    <property type="entry name" value="Fibronectin type III"/>
    <property type="match status" value="1"/>
</dbReference>